<evidence type="ECO:0000313" key="2">
    <source>
        <dbReference type="EMBL" id="BCA51447.1"/>
    </source>
</evidence>
<dbReference type="AlphaFoldDB" id="A0A679HMI3"/>
<dbReference type="PANTHER" id="PTHR33933">
    <property type="entry name" value="NUCLEOTIDYLTRANSFERASE"/>
    <property type="match status" value="1"/>
</dbReference>
<dbReference type="RefSeq" id="WP_022471350.1">
    <property type="nucleotide sequence ID" value="NZ_AP022660.1"/>
</dbReference>
<gene>
    <name evidence="2" type="ORF">BatF92_33890</name>
    <name evidence="3" type="ORF">KQP59_24230</name>
</gene>
<dbReference type="Proteomes" id="UP001156216">
    <property type="component" value="Chromosome"/>
</dbReference>
<dbReference type="EMBL" id="CP083681">
    <property type="protein sequence ID" value="UYU71331.1"/>
    <property type="molecule type" value="Genomic_DNA"/>
</dbReference>
<sequence>MKRSIAHLPKRKQDDLYFLVKKVVERLPQTTMIILYGSYAKGGYVEYDERIEFGIPTSYMSDYDILVVTDGISDKEAGMKLDTVDNLYYKYPESQTPVEFINDDISKLNSDLSEGRYFYTEIKREGILLYDSGKHKLARRRKLHYDEIKQQAEEYYNEKLKNAKRFFETTKFHYDQEWYKLSAFDLHQTCENLFYAARLTYTLRNSKQHNLAKLLSSVRKYSPEFSKIFPNETKEEKRLFKLLKSAYVEARYNSEFEVTKEDIDTLRKKVTLLFDLIERICCEQINEYQRRHTLHITGDSSL</sequence>
<dbReference type="InterPro" id="IPR043519">
    <property type="entry name" value="NT_sf"/>
</dbReference>
<dbReference type="CDD" id="cd05403">
    <property type="entry name" value="NT_KNTase_like"/>
    <property type="match status" value="1"/>
</dbReference>
<dbReference type="SMART" id="SM00748">
    <property type="entry name" value="HEPN"/>
    <property type="match status" value="1"/>
</dbReference>
<dbReference type="Proteomes" id="UP000500882">
    <property type="component" value="Chromosome"/>
</dbReference>
<dbReference type="PROSITE" id="PS50910">
    <property type="entry name" value="HEPN"/>
    <property type="match status" value="1"/>
</dbReference>
<dbReference type="InterPro" id="IPR052548">
    <property type="entry name" value="Type_VII_TA_antitoxin"/>
</dbReference>
<dbReference type="EMBL" id="AP022660">
    <property type="protein sequence ID" value="BCA51447.1"/>
    <property type="molecule type" value="Genomic_DNA"/>
</dbReference>
<name>A0A679HMI3_BACT4</name>
<feature type="domain" description="HEPN" evidence="1">
    <location>
        <begin position="160"/>
        <end position="280"/>
    </location>
</feature>
<dbReference type="PANTHER" id="PTHR33933:SF1">
    <property type="entry name" value="PROTEIN ADENYLYLTRANSFERASE MNTA-RELATED"/>
    <property type="match status" value="1"/>
</dbReference>
<evidence type="ECO:0000259" key="1">
    <source>
        <dbReference type="PROSITE" id="PS50910"/>
    </source>
</evidence>
<reference evidence="3" key="2">
    <citation type="submission" date="2021-06" db="EMBL/GenBank/DDBJ databases">
        <title>Interrogation of the integrated mobile genetic elements in gut-associated Bacteroides with a consensus prediction approach.</title>
        <authorList>
            <person name="Campbell D.E."/>
            <person name="Leigh J.R."/>
            <person name="Kim T."/>
            <person name="England W."/>
            <person name="Whitaker R.J."/>
            <person name="Degnan P.H."/>
        </authorList>
    </citation>
    <scope>NUCLEOTIDE SEQUENCE</scope>
    <source>
        <strain evidence="3">VPI-BTDOT2</strain>
    </source>
</reference>
<dbReference type="GO" id="GO:0003677">
    <property type="term" value="F:DNA binding"/>
    <property type="evidence" value="ECO:0007669"/>
    <property type="project" value="UniProtKB-KW"/>
</dbReference>
<evidence type="ECO:0000313" key="3">
    <source>
        <dbReference type="EMBL" id="UYU71331.1"/>
    </source>
</evidence>
<organism evidence="2 4">
    <name type="scientific">Bacteroides thetaiotaomicron</name>
    <dbReference type="NCBI Taxonomy" id="818"/>
    <lineage>
        <taxon>Bacteria</taxon>
        <taxon>Pseudomonadati</taxon>
        <taxon>Bacteroidota</taxon>
        <taxon>Bacteroidia</taxon>
        <taxon>Bacteroidales</taxon>
        <taxon>Bacteroidaceae</taxon>
        <taxon>Bacteroides</taxon>
    </lineage>
</organism>
<dbReference type="Pfam" id="PF05168">
    <property type="entry name" value="HEPN"/>
    <property type="match status" value="1"/>
</dbReference>
<proteinExistence type="predicted"/>
<dbReference type="SUPFAM" id="SSF81301">
    <property type="entry name" value="Nucleotidyltransferase"/>
    <property type="match status" value="1"/>
</dbReference>
<evidence type="ECO:0000313" key="4">
    <source>
        <dbReference type="Proteomes" id="UP000500882"/>
    </source>
</evidence>
<keyword evidence="2" id="KW-0238">DNA-binding</keyword>
<reference evidence="2 4" key="1">
    <citation type="submission" date="2020-02" db="EMBL/GenBank/DDBJ databases">
        <title>Whole-genome sequencing and comparative analysis of the genomes of Bacteroides thetaiotaomicron and Escherichia coli isolated from a healthy resident in Vietnam.</title>
        <authorList>
            <person name="Mohsin M."/>
            <person name="Tanaka K."/>
            <person name="Kawahara R."/>
            <person name="Kondo S."/>
            <person name="Noguchi H."/>
            <person name="Motooka D."/>
            <person name="Nakamura S."/>
            <person name="Khong D.T."/>
            <person name="Nguyen T.N."/>
            <person name="Tran H.T."/>
            <person name="Yamamoto Y."/>
        </authorList>
    </citation>
    <scope>NUCLEOTIDE SEQUENCE [LARGE SCALE GENOMIC DNA]</scope>
    <source>
        <strain evidence="2 4">F9-2</strain>
    </source>
</reference>
<dbReference type="InterPro" id="IPR007842">
    <property type="entry name" value="HEPN_dom"/>
</dbReference>
<dbReference type="Gene3D" id="3.30.460.10">
    <property type="entry name" value="Beta Polymerase, domain 2"/>
    <property type="match status" value="1"/>
</dbReference>
<dbReference type="Gene3D" id="1.20.120.330">
    <property type="entry name" value="Nucleotidyltransferases domain 2"/>
    <property type="match status" value="1"/>
</dbReference>
<accession>A0A679HMI3</accession>
<protein>
    <submittedName>
        <fullName evidence="2">DNA-binding protein</fullName>
    </submittedName>
    <submittedName>
        <fullName evidence="3">HEPN domain-containing protein</fullName>
    </submittedName>
</protein>
<dbReference type="SUPFAM" id="SSF81593">
    <property type="entry name" value="Nucleotidyltransferase substrate binding subunit/domain"/>
    <property type="match status" value="1"/>
</dbReference>